<accession>A0ABT5ZP52</accession>
<dbReference type="Proteomes" id="UP001216579">
    <property type="component" value="Unassembled WGS sequence"/>
</dbReference>
<name>A0ABT5ZP52_9ACTN</name>
<organism evidence="1 2">
    <name type="scientific">Streptomyces silvisoli</name>
    <dbReference type="NCBI Taxonomy" id="3034235"/>
    <lineage>
        <taxon>Bacteria</taxon>
        <taxon>Bacillati</taxon>
        <taxon>Actinomycetota</taxon>
        <taxon>Actinomycetes</taxon>
        <taxon>Kitasatosporales</taxon>
        <taxon>Streptomycetaceae</taxon>
        <taxon>Streptomyces</taxon>
    </lineage>
</organism>
<keyword evidence="2" id="KW-1185">Reference proteome</keyword>
<sequence length="89" mass="9340">MHVLTKDNNVAAASPDRRHAIVKAFGNALMSAEADALYNAEYGQIAIATTTPDPGLQQIAAVREVVPGIPTPAELAMKQTTPQAASLTR</sequence>
<evidence type="ECO:0000313" key="1">
    <source>
        <dbReference type="EMBL" id="MDF3291605.1"/>
    </source>
</evidence>
<evidence type="ECO:0000313" key="2">
    <source>
        <dbReference type="Proteomes" id="UP001216579"/>
    </source>
</evidence>
<proteinExistence type="predicted"/>
<gene>
    <name evidence="1" type="ORF">P3G67_20705</name>
</gene>
<dbReference type="RefSeq" id="WP_276094785.1">
    <property type="nucleotide sequence ID" value="NZ_JARJBC010000013.1"/>
</dbReference>
<reference evidence="1 2" key="1">
    <citation type="submission" date="2023-03" db="EMBL/GenBank/DDBJ databases">
        <title>Draft genome sequence of Streptomyces sp. RB6PN23 isolated from peat swamp forest in Thailand.</title>
        <authorList>
            <person name="Klaysubun C."/>
            <person name="Duangmal K."/>
        </authorList>
    </citation>
    <scope>NUCLEOTIDE SEQUENCE [LARGE SCALE GENOMIC DNA]</scope>
    <source>
        <strain evidence="1 2">RB6PN23</strain>
    </source>
</reference>
<dbReference type="EMBL" id="JARJBC010000013">
    <property type="protein sequence ID" value="MDF3291605.1"/>
    <property type="molecule type" value="Genomic_DNA"/>
</dbReference>
<protein>
    <submittedName>
        <fullName evidence="1">Uncharacterized protein</fullName>
    </submittedName>
</protein>
<comment type="caution">
    <text evidence="1">The sequence shown here is derived from an EMBL/GenBank/DDBJ whole genome shotgun (WGS) entry which is preliminary data.</text>
</comment>